<dbReference type="AlphaFoldDB" id="A0A140NGB2"/>
<organism evidence="13 14">
    <name type="scientific">Providencia stuartii (strain MRSN 2154)</name>
    <dbReference type="NCBI Taxonomy" id="1157951"/>
    <lineage>
        <taxon>Bacteria</taxon>
        <taxon>Pseudomonadati</taxon>
        <taxon>Pseudomonadota</taxon>
        <taxon>Gammaproteobacteria</taxon>
        <taxon>Enterobacterales</taxon>
        <taxon>Morganellaceae</taxon>
        <taxon>Providencia</taxon>
    </lineage>
</organism>
<evidence type="ECO:0000259" key="12">
    <source>
        <dbReference type="PROSITE" id="PS50146"/>
    </source>
</evidence>
<evidence type="ECO:0000256" key="7">
    <source>
        <dbReference type="ARBA" id="ARBA00022842"/>
    </source>
</evidence>
<dbReference type="GeneID" id="93519008"/>
<gene>
    <name evidence="13" type="ordered locus">S70_01290</name>
</gene>
<dbReference type="KEGG" id="psi:S70_01290"/>
<dbReference type="GO" id="GO:0008654">
    <property type="term" value="P:phospholipid biosynthetic process"/>
    <property type="evidence" value="ECO:0007669"/>
    <property type="project" value="UniProtKB-UniRule"/>
</dbReference>
<keyword evidence="8 11" id="KW-0443">Lipid metabolism</keyword>
<evidence type="ECO:0000256" key="6">
    <source>
        <dbReference type="ARBA" id="ARBA00022840"/>
    </source>
</evidence>
<dbReference type="InterPro" id="IPR016064">
    <property type="entry name" value="NAD/diacylglycerol_kinase_sf"/>
</dbReference>
<dbReference type="SMART" id="SM00046">
    <property type="entry name" value="DAGKc"/>
    <property type="match status" value="1"/>
</dbReference>
<feature type="active site" description="Proton acceptor" evidence="11">
    <location>
        <position position="273"/>
    </location>
</feature>
<feature type="binding site" evidence="11">
    <location>
        <position position="217"/>
    </location>
    <ligand>
        <name>Mg(2+)</name>
        <dbReference type="ChEBI" id="CHEBI:18420"/>
    </ligand>
</feature>
<dbReference type="Gene3D" id="3.40.50.10330">
    <property type="entry name" value="Probable inorganic polyphosphate/atp-NAD kinase, domain 1"/>
    <property type="match status" value="1"/>
</dbReference>
<keyword evidence="9 11" id="KW-0594">Phospholipid biosynthesis</keyword>
<comment type="cofactor">
    <cofactor evidence="11">
        <name>Mg(2+)</name>
        <dbReference type="ChEBI" id="CHEBI:18420"/>
    </cofactor>
    <cofactor evidence="11">
        <name>Ca(2+)</name>
        <dbReference type="ChEBI" id="CHEBI:29108"/>
    </cofactor>
    <text evidence="11">Binds 1 Mg(2+) ion per subunit. Ca(2+) may be able to substitute.</text>
</comment>
<dbReference type="Pfam" id="PF00781">
    <property type="entry name" value="DAGK_cat"/>
    <property type="match status" value="1"/>
</dbReference>
<keyword evidence="7 11" id="KW-0460">Magnesium</keyword>
<keyword evidence="1 11" id="KW-0444">Lipid biosynthesis</keyword>
<dbReference type="PATRIC" id="fig|1157951.4.peg.262"/>
<evidence type="ECO:0000256" key="9">
    <source>
        <dbReference type="ARBA" id="ARBA00023209"/>
    </source>
</evidence>
<comment type="caution">
    <text evidence="11">Lacks conserved residue(s) required for the propagation of feature annotation.</text>
</comment>
<dbReference type="Gene3D" id="2.60.200.40">
    <property type="match status" value="1"/>
</dbReference>
<keyword evidence="2 11" id="KW-0808">Transferase</keyword>
<evidence type="ECO:0000256" key="2">
    <source>
        <dbReference type="ARBA" id="ARBA00022679"/>
    </source>
</evidence>
<comment type="subcellular location">
    <subcellularLocation>
        <location evidence="11">Cytoplasm</location>
    </subcellularLocation>
</comment>
<evidence type="ECO:0000256" key="8">
    <source>
        <dbReference type="ARBA" id="ARBA00023098"/>
    </source>
</evidence>
<evidence type="ECO:0000256" key="5">
    <source>
        <dbReference type="ARBA" id="ARBA00022777"/>
    </source>
</evidence>
<evidence type="ECO:0000256" key="10">
    <source>
        <dbReference type="ARBA" id="ARBA00023264"/>
    </source>
</evidence>
<comment type="function">
    <text evidence="11">Probably phosphorylates lipids; the in vivo substrate is unknown.</text>
</comment>
<evidence type="ECO:0000313" key="14">
    <source>
        <dbReference type="Proteomes" id="UP000005012"/>
    </source>
</evidence>
<dbReference type="InterPro" id="IPR045540">
    <property type="entry name" value="YegS/DAGK_C"/>
</dbReference>
<dbReference type="InterPro" id="IPR050187">
    <property type="entry name" value="Lipid_Phosphate_FormReg"/>
</dbReference>
<dbReference type="Proteomes" id="UP000005012">
    <property type="component" value="Chromosome"/>
</dbReference>
<reference evidence="14" key="2">
    <citation type="submission" date="2012-04" db="EMBL/GenBank/DDBJ databases">
        <title>Complete genome sequence of Providencia stuartii clinical isolate MRSN 2154.</title>
        <authorList>
            <person name="Clifford R.J."/>
            <person name="Hang J."/>
            <person name="Riley M.C."/>
            <person name="Onmus-Leone F."/>
            <person name="Kuschner R.A."/>
            <person name="Lesho E.P."/>
            <person name="Waterman P.E."/>
        </authorList>
    </citation>
    <scope>NUCLEOTIDE SEQUENCE [LARGE SCALE GENOMIC DNA]</scope>
    <source>
        <strain evidence="14">MRSN 2154</strain>
    </source>
</reference>
<dbReference type="PANTHER" id="PTHR12358:SF106">
    <property type="entry name" value="LIPID KINASE YEGS"/>
    <property type="match status" value="1"/>
</dbReference>
<keyword evidence="4 11" id="KW-0547">Nucleotide-binding</keyword>
<accession>A0A140NGB2</accession>
<dbReference type="InterPro" id="IPR022433">
    <property type="entry name" value="Lip_kinase_YegS"/>
</dbReference>
<dbReference type="HAMAP" id="MF_01377">
    <property type="entry name" value="YegS"/>
    <property type="match status" value="1"/>
</dbReference>
<keyword evidence="6 11" id="KW-0067">ATP-binding</keyword>
<dbReference type="RefSeq" id="WP_004920694.1">
    <property type="nucleotide sequence ID" value="NC_017731.1"/>
</dbReference>
<dbReference type="PROSITE" id="PS50146">
    <property type="entry name" value="DAGK"/>
    <property type="match status" value="1"/>
</dbReference>
<dbReference type="GO" id="GO:0000287">
    <property type="term" value="F:magnesium ion binding"/>
    <property type="evidence" value="ECO:0007669"/>
    <property type="project" value="UniProtKB-UniRule"/>
</dbReference>
<dbReference type="Pfam" id="PF19279">
    <property type="entry name" value="YegS_C"/>
    <property type="match status" value="1"/>
</dbReference>
<evidence type="ECO:0000313" key="13">
    <source>
        <dbReference type="EMBL" id="AFH92155.1"/>
    </source>
</evidence>
<sequence length="301" mass="32471">MAIDKLHRALIILNGKQSANPELRKAIYQLREEGHTILVRIPWETSELPTFIDEAIREGAETIIAGGGDGTINAVASALMRLPEKQRPAIGILPLGTANDFATGANIPMDIHAALALAVKGKSVAIDIARVNHDAFFMNMATGGFGTRITTETPDALKSALGGAAYVINGLLRPDTLKTDTCRIETEHFHWEGETLVVAIGNGIQAGGGQQLTPDALIDDGKLNLLIIPARDVIPALLTNLFSNDKNQHLIEKTTRWVKISSPHEMVFNLDGEPLSGETFTFELLPEAIHCRLPPQCGLLS</sequence>
<dbReference type="GO" id="GO:0001727">
    <property type="term" value="F:lipid kinase activity"/>
    <property type="evidence" value="ECO:0007669"/>
    <property type="project" value="UniProtKB-UniRule"/>
</dbReference>
<evidence type="ECO:0000256" key="1">
    <source>
        <dbReference type="ARBA" id="ARBA00022516"/>
    </source>
</evidence>
<evidence type="ECO:0000256" key="4">
    <source>
        <dbReference type="ARBA" id="ARBA00022741"/>
    </source>
</evidence>
<feature type="binding site" evidence="11">
    <location>
        <position position="97"/>
    </location>
    <ligand>
        <name>ATP</name>
        <dbReference type="ChEBI" id="CHEBI:30616"/>
    </ligand>
</feature>
<comment type="similarity">
    <text evidence="11">Belongs to the diacylglycerol/lipid kinase family. YegS lipid kinase subfamily.</text>
</comment>
<dbReference type="OrthoDB" id="142078at2"/>
<dbReference type="GO" id="GO:0005737">
    <property type="term" value="C:cytoplasm"/>
    <property type="evidence" value="ECO:0007669"/>
    <property type="project" value="UniProtKB-SubCell"/>
</dbReference>
<dbReference type="EC" id="2.7.1.-" evidence="11"/>
<dbReference type="HOGENOM" id="CLU_045532_1_1_6"/>
<evidence type="ECO:0000256" key="3">
    <source>
        <dbReference type="ARBA" id="ARBA00022723"/>
    </source>
</evidence>
<dbReference type="InterPro" id="IPR017438">
    <property type="entry name" value="ATP-NAD_kinase_N"/>
</dbReference>
<name>A0A140NGB2_PROSM</name>
<feature type="binding site" evidence="11">
    <location>
        <begin position="68"/>
        <end position="74"/>
    </location>
    <ligand>
        <name>ATP</name>
        <dbReference type="ChEBI" id="CHEBI:30616"/>
    </ligand>
</feature>
<reference evidence="13 14" key="1">
    <citation type="journal article" date="2012" name="J. Bacteriol.">
        <title>Complete Genome Sequence of Providencia stuartii Clinical Isolate MRSN 2154.</title>
        <authorList>
            <person name="Clifford R.J."/>
            <person name="Hang J."/>
            <person name="Riley M.C."/>
            <person name="Onmus-Leone F."/>
            <person name="Kuschner R.A."/>
            <person name="Lesho E.P."/>
            <person name="Waterman P.E."/>
        </authorList>
    </citation>
    <scope>NUCLEOTIDE SEQUENCE [LARGE SCALE GENOMIC DNA]</scope>
    <source>
        <strain evidence="13 14">MRSN 2154</strain>
    </source>
</reference>
<feature type="binding site" evidence="11">
    <location>
        <position position="220"/>
    </location>
    <ligand>
        <name>Mg(2+)</name>
        <dbReference type="ChEBI" id="CHEBI:18420"/>
    </ligand>
</feature>
<dbReference type="SUPFAM" id="SSF111331">
    <property type="entry name" value="NAD kinase/diacylglycerol kinase-like"/>
    <property type="match status" value="1"/>
</dbReference>
<dbReference type="EMBL" id="CP003488">
    <property type="protein sequence ID" value="AFH92155.1"/>
    <property type="molecule type" value="Genomic_DNA"/>
</dbReference>
<protein>
    <recommendedName>
        <fullName evidence="11">Probable lipid kinase YegS-like</fullName>
        <ecNumber evidence="11">2.7.1.-</ecNumber>
    </recommendedName>
</protein>
<keyword evidence="5 11" id="KW-0418">Kinase</keyword>
<dbReference type="NCBIfam" id="NF009602">
    <property type="entry name" value="PRK13054.1"/>
    <property type="match status" value="1"/>
</dbReference>
<feature type="domain" description="DAGKc" evidence="12">
    <location>
        <begin position="4"/>
        <end position="135"/>
    </location>
</feature>
<keyword evidence="10 11" id="KW-1208">Phospholipid metabolism</keyword>
<keyword evidence="3 11" id="KW-0479">Metal-binding</keyword>
<dbReference type="InterPro" id="IPR001206">
    <property type="entry name" value="Diacylglycerol_kinase_cat_dom"/>
</dbReference>
<dbReference type="InterPro" id="IPR005218">
    <property type="entry name" value="Diacylglycerol/lipid_kinase"/>
</dbReference>
<dbReference type="PANTHER" id="PTHR12358">
    <property type="entry name" value="SPHINGOSINE KINASE"/>
    <property type="match status" value="1"/>
</dbReference>
<dbReference type="GO" id="GO:0005524">
    <property type="term" value="F:ATP binding"/>
    <property type="evidence" value="ECO:0007669"/>
    <property type="project" value="UniProtKB-UniRule"/>
</dbReference>
<dbReference type="GO" id="GO:0005886">
    <property type="term" value="C:plasma membrane"/>
    <property type="evidence" value="ECO:0007669"/>
    <property type="project" value="TreeGrafter"/>
</dbReference>
<keyword evidence="11" id="KW-0963">Cytoplasm</keyword>
<evidence type="ECO:0000256" key="11">
    <source>
        <dbReference type="HAMAP-Rule" id="MF_01377"/>
    </source>
</evidence>
<dbReference type="NCBIfam" id="TIGR00147">
    <property type="entry name" value="YegS/Rv2252/BmrU family lipid kinase"/>
    <property type="match status" value="1"/>
</dbReference>
<proteinExistence type="inferred from homology"/>